<proteinExistence type="predicted"/>
<feature type="domain" description="Integrase catalytic" evidence="1">
    <location>
        <begin position="4"/>
        <end position="159"/>
    </location>
</feature>
<evidence type="ECO:0000259" key="1">
    <source>
        <dbReference type="PROSITE" id="PS50994"/>
    </source>
</evidence>
<reference evidence="2" key="1">
    <citation type="submission" date="2023-08" db="EMBL/GenBank/DDBJ databases">
        <title>A de novo genome assembly of Solanum verrucosum Schlechtendal, a Mexican diploid species geographically isolated from the other diploid A-genome species in potato relatives.</title>
        <authorList>
            <person name="Hosaka K."/>
        </authorList>
    </citation>
    <scope>NUCLEOTIDE SEQUENCE</scope>
    <source>
        <tissue evidence="2">Young leaves</tissue>
    </source>
</reference>
<dbReference type="EMBL" id="CP133612">
    <property type="protein sequence ID" value="WMV09914.1"/>
    <property type="molecule type" value="Genomic_DNA"/>
</dbReference>
<dbReference type="PANTHER" id="PTHR45835:SF91">
    <property type="entry name" value="RETROTRANSPOSON, TY3-GYPSY SUBCLASS-LIKE PROTEIN"/>
    <property type="match status" value="1"/>
</dbReference>
<evidence type="ECO:0000313" key="3">
    <source>
        <dbReference type="Proteomes" id="UP001234989"/>
    </source>
</evidence>
<gene>
    <name evidence="2" type="ORF">MTR67_003299</name>
</gene>
<protein>
    <recommendedName>
        <fullName evidence="1">Integrase catalytic domain-containing protein</fullName>
    </recommendedName>
</protein>
<dbReference type="Proteomes" id="UP001234989">
    <property type="component" value="Chromosome 1"/>
</dbReference>
<dbReference type="InterPro" id="IPR012337">
    <property type="entry name" value="RNaseH-like_sf"/>
</dbReference>
<sequence length="159" mass="18608">MTHKINIPTWKWEVINMDFVMGLPHTRRQDNSIWVILDKVTKSAHFLAFKTTDSVEDYAKLYINEIFIWHRVPLSIISHKGPQFTSHFWKSFQKGLSTQVNLSTTFHPQRDGQAERTILTLEDILRACMIDFTGSWDDHLPLIEFAYNCHALSLHPGRE</sequence>
<organism evidence="2 3">
    <name type="scientific">Solanum verrucosum</name>
    <dbReference type="NCBI Taxonomy" id="315347"/>
    <lineage>
        <taxon>Eukaryota</taxon>
        <taxon>Viridiplantae</taxon>
        <taxon>Streptophyta</taxon>
        <taxon>Embryophyta</taxon>
        <taxon>Tracheophyta</taxon>
        <taxon>Spermatophyta</taxon>
        <taxon>Magnoliopsida</taxon>
        <taxon>eudicotyledons</taxon>
        <taxon>Gunneridae</taxon>
        <taxon>Pentapetalae</taxon>
        <taxon>asterids</taxon>
        <taxon>lamiids</taxon>
        <taxon>Solanales</taxon>
        <taxon>Solanaceae</taxon>
        <taxon>Solanoideae</taxon>
        <taxon>Solaneae</taxon>
        <taxon>Solanum</taxon>
    </lineage>
</organism>
<dbReference type="GO" id="GO:0015074">
    <property type="term" value="P:DNA integration"/>
    <property type="evidence" value="ECO:0007669"/>
    <property type="project" value="InterPro"/>
</dbReference>
<name>A0AAF0PRS2_SOLVR</name>
<keyword evidence="3" id="KW-1185">Reference proteome</keyword>
<dbReference type="SUPFAM" id="SSF53098">
    <property type="entry name" value="Ribonuclease H-like"/>
    <property type="match status" value="1"/>
</dbReference>
<dbReference type="InterPro" id="IPR001584">
    <property type="entry name" value="Integrase_cat-core"/>
</dbReference>
<dbReference type="GO" id="GO:0003676">
    <property type="term" value="F:nucleic acid binding"/>
    <property type="evidence" value="ECO:0007669"/>
    <property type="project" value="InterPro"/>
</dbReference>
<evidence type="ECO:0000313" key="2">
    <source>
        <dbReference type="EMBL" id="WMV09914.1"/>
    </source>
</evidence>
<dbReference type="InterPro" id="IPR036397">
    <property type="entry name" value="RNaseH_sf"/>
</dbReference>
<dbReference type="AlphaFoldDB" id="A0AAF0PRS2"/>
<dbReference type="PANTHER" id="PTHR45835">
    <property type="entry name" value="YALI0A06105P"/>
    <property type="match status" value="1"/>
</dbReference>
<dbReference type="Gene3D" id="3.30.420.10">
    <property type="entry name" value="Ribonuclease H-like superfamily/Ribonuclease H"/>
    <property type="match status" value="1"/>
</dbReference>
<dbReference type="PROSITE" id="PS50994">
    <property type="entry name" value="INTEGRASE"/>
    <property type="match status" value="1"/>
</dbReference>
<accession>A0AAF0PRS2</accession>